<dbReference type="PROSITE" id="PS00615">
    <property type="entry name" value="C_TYPE_LECTIN_1"/>
    <property type="match status" value="1"/>
</dbReference>
<proteinExistence type="predicted"/>
<sequence length="295" mass="33510">MSWLLFFAIFSSLSSSILGICPKGTVASISDNTTCYLFQSQKQKFLAAEKLCTQHGGHLTSIHNAFESVFINEKAQKNFTDSSMNHFWVGLNDLVKSNNWVWTDGSAVDFVEWDYKQPEETFKCTASSLQTGLWHSANCDEGKPFICKIPKCLDAWKYFDETKSCYKVFKNMNWQNAENACVAEGAHLTSIHSQDENNFVAKLIPFNQDTFHCTDQNYAWIGLYTVDKQNTWQWIDNSTYNFSAWAVGEPYRHNENFCGVILDQPICGARLGSWGSGYCPADDVGFYVCKKMSAF</sequence>
<evidence type="ECO:0000313" key="4">
    <source>
        <dbReference type="Proteomes" id="UP000887577"/>
    </source>
</evidence>
<dbReference type="InterPro" id="IPR001304">
    <property type="entry name" value="C-type_lectin-like"/>
</dbReference>
<dbReference type="InterPro" id="IPR050111">
    <property type="entry name" value="C-type_lectin/snaclec_domain"/>
</dbReference>
<dbReference type="InterPro" id="IPR016187">
    <property type="entry name" value="CTDL_fold"/>
</dbReference>
<keyword evidence="2" id="KW-0732">Signal</keyword>
<dbReference type="Pfam" id="PF00059">
    <property type="entry name" value="Lectin_C"/>
    <property type="match status" value="2"/>
</dbReference>
<keyword evidence="4" id="KW-1185">Reference proteome</keyword>
<keyword evidence="1" id="KW-1015">Disulfide bond</keyword>
<accession>A0A914YC54</accession>
<dbReference type="SUPFAM" id="SSF56436">
    <property type="entry name" value="C-type lectin-like"/>
    <property type="match status" value="2"/>
</dbReference>
<evidence type="ECO:0000313" key="5">
    <source>
        <dbReference type="WBParaSite" id="PSU_v2.g17795.t1"/>
    </source>
</evidence>
<feature type="domain" description="C-type lectin" evidence="3">
    <location>
        <begin position="31"/>
        <end position="148"/>
    </location>
</feature>
<dbReference type="Gene3D" id="3.10.100.10">
    <property type="entry name" value="Mannose-Binding Protein A, subunit A"/>
    <property type="match status" value="2"/>
</dbReference>
<feature type="chain" id="PRO_5037803667" evidence="2">
    <location>
        <begin position="20"/>
        <end position="295"/>
    </location>
</feature>
<dbReference type="CDD" id="cd00037">
    <property type="entry name" value="CLECT"/>
    <property type="match status" value="2"/>
</dbReference>
<protein>
    <submittedName>
        <fullName evidence="5">C-type lectin domain-containing protein</fullName>
    </submittedName>
</protein>
<evidence type="ECO:0000259" key="3">
    <source>
        <dbReference type="PROSITE" id="PS50041"/>
    </source>
</evidence>
<dbReference type="AlphaFoldDB" id="A0A914YC54"/>
<evidence type="ECO:0000256" key="1">
    <source>
        <dbReference type="ARBA" id="ARBA00023157"/>
    </source>
</evidence>
<reference evidence="5" key="1">
    <citation type="submission" date="2022-11" db="UniProtKB">
        <authorList>
            <consortium name="WormBaseParasite"/>
        </authorList>
    </citation>
    <scope>IDENTIFICATION</scope>
</reference>
<feature type="domain" description="C-type lectin" evidence="3">
    <location>
        <begin position="161"/>
        <end position="279"/>
    </location>
</feature>
<feature type="signal peptide" evidence="2">
    <location>
        <begin position="1"/>
        <end position="19"/>
    </location>
</feature>
<dbReference type="SMART" id="SM00034">
    <property type="entry name" value="CLECT"/>
    <property type="match status" value="2"/>
</dbReference>
<dbReference type="Proteomes" id="UP000887577">
    <property type="component" value="Unplaced"/>
</dbReference>
<dbReference type="WBParaSite" id="PSU_v2.g17795.t1">
    <property type="protein sequence ID" value="PSU_v2.g17795.t1"/>
    <property type="gene ID" value="PSU_v2.g17795"/>
</dbReference>
<organism evidence="4 5">
    <name type="scientific">Panagrolaimus superbus</name>
    <dbReference type="NCBI Taxonomy" id="310955"/>
    <lineage>
        <taxon>Eukaryota</taxon>
        <taxon>Metazoa</taxon>
        <taxon>Ecdysozoa</taxon>
        <taxon>Nematoda</taxon>
        <taxon>Chromadorea</taxon>
        <taxon>Rhabditida</taxon>
        <taxon>Tylenchina</taxon>
        <taxon>Panagrolaimomorpha</taxon>
        <taxon>Panagrolaimoidea</taxon>
        <taxon>Panagrolaimidae</taxon>
        <taxon>Panagrolaimus</taxon>
    </lineage>
</organism>
<dbReference type="PANTHER" id="PTHR22803">
    <property type="entry name" value="MANNOSE, PHOSPHOLIPASE, LECTIN RECEPTOR RELATED"/>
    <property type="match status" value="1"/>
</dbReference>
<name>A0A914YC54_9BILA</name>
<dbReference type="InterPro" id="IPR016186">
    <property type="entry name" value="C-type_lectin-like/link_sf"/>
</dbReference>
<dbReference type="InterPro" id="IPR018378">
    <property type="entry name" value="C-type_lectin_CS"/>
</dbReference>
<evidence type="ECO:0000256" key="2">
    <source>
        <dbReference type="SAM" id="SignalP"/>
    </source>
</evidence>
<dbReference type="PROSITE" id="PS50041">
    <property type="entry name" value="C_TYPE_LECTIN_2"/>
    <property type="match status" value="2"/>
</dbReference>